<sequence length="960" mass="104114">MNKATAFMTSRGSLLESSTPLSRSFSDASTRLFLRKRKTCHTAVEWANQTINIRAHAASLSDEPFVLEPIALVPRSRLPFSWLEPPSALSPIQPGCLFVADIPVLEESDAHGHAPTPSRDPAVLAVRLISDGGIYVVERVKAGIYALSKLARDLEEGDLFVAVKGWSPALDAGRGVPVTQGTEWWDLARIEDPVPEEGGFLTKRAKVDVSVVFGGVGVVHDDVDMSMQDGSPLESRAQSLAPRMPVERSSSSEANMAAQMLSSIDAVVSEGVDGLLLDANGPDASLSPQELLDNLREQYLQALYVSKTSVAYFAKGPLTRCRVAFQSPESESAKPADLINFYEEAILTAKKMDLKYRETLPATIQDAMLAISDEEPGRKKKSKSRKKKMGKNGLYPGEDQFVRRWWRDRAMADMGATIELSREAEVKKNVADLRMRETQLQILLILETLALEAAAAVAAAGAKKSDETGGEPADKPPKKKTKKLQELKVMLELHLDRLCIWHAVNFEDTGVSETTKASSAPGKKAESDAVRDFCTEVIIPFYAARLPDKCKAITRKLGVSSAMPSSSSSSKQPQAKKTPQDPEPGAAVERKPPQKHARRSFQRVLTDSQTTSQIQHPSLNRSNTAPSNPDARRDSLDPLLPSLSANVRGGIQKAKRMENREVDLIAVARQHETKLKKVQLLMDQKKELDAAIHTLRKPNRELVAKDIAQDADKRRTGGSGRKPKNPVRNPLGQGVQVAATPKGGRKKDAVIGMPPLPRSLTRSSTQPKGSSAALFGGDGSPRRMSSSSALRPNSFSGTPMSKTPGMVQETPTRRPAVQPLGSYDDGVTSIGESPSISKTLFRVPPRPATAAPSRSTTTDMLAPSTPVSSRHVDAYRDHHPTSTDMPSEPPKSSMVMETPPRQGPSGPSIQETPPAAKIFSTPVKGSSSSKLQVPTTTTAPPVTPEKSIYEQLGWDDEMDL</sequence>
<proteinExistence type="predicted"/>
<evidence type="ECO:0000313" key="1">
    <source>
        <dbReference type="EMBL" id="KAK1150164.1"/>
    </source>
</evidence>
<dbReference type="EMBL" id="JAOPJF010000001">
    <property type="protein sequence ID" value="KAK1150164.1"/>
    <property type="molecule type" value="Genomic_DNA"/>
</dbReference>
<protein>
    <submittedName>
        <fullName evidence="1">Uncharacterized protein</fullName>
    </submittedName>
</protein>
<name>A0ACC3BHN0_9EURO</name>
<accession>A0ACC3BHN0</accession>
<evidence type="ECO:0000313" key="2">
    <source>
        <dbReference type="Proteomes" id="UP001177260"/>
    </source>
</evidence>
<comment type="caution">
    <text evidence="1">The sequence shown here is derived from an EMBL/GenBank/DDBJ whole genome shotgun (WGS) entry which is preliminary data.</text>
</comment>
<keyword evidence="2" id="KW-1185">Reference proteome</keyword>
<dbReference type="Proteomes" id="UP001177260">
    <property type="component" value="Unassembled WGS sequence"/>
</dbReference>
<reference evidence="1 2" key="1">
    <citation type="journal article" date="2023" name="ACS Omega">
        <title>Identification of the Neoaspergillic Acid Biosynthesis Gene Cluster by Establishing an In Vitro CRISPR-Ribonucleoprotein Genetic System in Aspergillus melleus.</title>
        <authorList>
            <person name="Yuan B."/>
            <person name="Grau M.F."/>
            <person name="Murata R.M."/>
            <person name="Torok T."/>
            <person name="Venkateswaran K."/>
            <person name="Stajich J.E."/>
            <person name="Wang C.C.C."/>
        </authorList>
    </citation>
    <scope>NUCLEOTIDE SEQUENCE [LARGE SCALE GENOMIC DNA]</scope>
    <source>
        <strain evidence="1 2">IMV 1140</strain>
    </source>
</reference>
<organism evidence="1 2">
    <name type="scientific">Aspergillus melleus</name>
    <dbReference type="NCBI Taxonomy" id="138277"/>
    <lineage>
        <taxon>Eukaryota</taxon>
        <taxon>Fungi</taxon>
        <taxon>Dikarya</taxon>
        <taxon>Ascomycota</taxon>
        <taxon>Pezizomycotina</taxon>
        <taxon>Eurotiomycetes</taxon>
        <taxon>Eurotiomycetidae</taxon>
        <taxon>Eurotiales</taxon>
        <taxon>Aspergillaceae</taxon>
        <taxon>Aspergillus</taxon>
        <taxon>Aspergillus subgen. Circumdati</taxon>
    </lineage>
</organism>
<gene>
    <name evidence="1" type="ORF">N8T08_000063</name>
</gene>